<dbReference type="Pfam" id="PF10274">
    <property type="entry name" value="ParcG"/>
    <property type="match status" value="1"/>
</dbReference>
<dbReference type="Proteomes" id="UP000694557">
    <property type="component" value="Unassembled WGS sequence"/>
</dbReference>
<dbReference type="GO" id="GO:0031982">
    <property type="term" value="C:vesicle"/>
    <property type="evidence" value="ECO:0007669"/>
    <property type="project" value="TreeGrafter"/>
</dbReference>
<dbReference type="GO" id="GO:0005829">
    <property type="term" value="C:cytosol"/>
    <property type="evidence" value="ECO:0007669"/>
    <property type="project" value="TreeGrafter"/>
</dbReference>
<dbReference type="InterPro" id="IPR019399">
    <property type="entry name" value="Parkin_co-regulated_protein"/>
</dbReference>
<dbReference type="PANTHER" id="PTHR21207">
    <property type="entry name" value="PARKIN COREGULATED GENE PROTEIN PARK2 COREGULATED"/>
    <property type="match status" value="1"/>
</dbReference>
<evidence type="ECO:0000313" key="1">
    <source>
        <dbReference type="Ensembl" id="ENSOKIP00005008053.1"/>
    </source>
</evidence>
<keyword evidence="2" id="KW-1185">Reference proteome</keyword>
<proteinExistence type="predicted"/>
<dbReference type="PANTHER" id="PTHR21207:SF2">
    <property type="entry name" value="PARKIN COREGULATED GENE PROTEIN"/>
    <property type="match status" value="1"/>
</dbReference>
<dbReference type="GO" id="GO:0051879">
    <property type="term" value="F:Hsp90 protein binding"/>
    <property type="evidence" value="ECO:0007669"/>
    <property type="project" value="TreeGrafter"/>
</dbReference>
<dbReference type="Ensembl" id="ENSOKIT00005008569.1">
    <property type="protein sequence ID" value="ENSOKIP00005008053.1"/>
    <property type="gene ID" value="ENSOKIG00005003612.1"/>
</dbReference>
<dbReference type="GeneTree" id="ENSGT00940000157330"/>
<dbReference type="AlphaFoldDB" id="A0A8C7F2C8"/>
<dbReference type="GO" id="GO:0030544">
    <property type="term" value="F:Hsp70 protein binding"/>
    <property type="evidence" value="ECO:0007669"/>
    <property type="project" value="TreeGrafter"/>
</dbReference>
<dbReference type="GO" id="GO:0043005">
    <property type="term" value="C:neuron projection"/>
    <property type="evidence" value="ECO:0007669"/>
    <property type="project" value="TreeGrafter"/>
</dbReference>
<organism evidence="1 2">
    <name type="scientific">Oncorhynchus kisutch</name>
    <name type="common">Coho salmon</name>
    <name type="synonym">Salmo kisutch</name>
    <dbReference type="NCBI Taxonomy" id="8019"/>
    <lineage>
        <taxon>Eukaryota</taxon>
        <taxon>Metazoa</taxon>
        <taxon>Chordata</taxon>
        <taxon>Craniata</taxon>
        <taxon>Vertebrata</taxon>
        <taxon>Euteleostomi</taxon>
        <taxon>Actinopterygii</taxon>
        <taxon>Neopterygii</taxon>
        <taxon>Teleostei</taxon>
        <taxon>Protacanthopterygii</taxon>
        <taxon>Salmoniformes</taxon>
        <taxon>Salmonidae</taxon>
        <taxon>Salmoninae</taxon>
        <taxon>Oncorhynchus</taxon>
    </lineage>
</organism>
<evidence type="ECO:0000313" key="2">
    <source>
        <dbReference type="Proteomes" id="UP000694557"/>
    </source>
</evidence>
<sequence>TEGFAFVGTAGSGGLPGEAFSAFCKFYERGDFPNALEHNTKGNKIAWKVQMEKLDYHHYLSLFFDGLCETVTPIRLLHPPGVIPQLIISIKSEALSTRSLHTVCTMLKMLQHLVASGEALVPYYRQVLPILIIFKNMNINLGDGLDYKDAFINIKYLVPTYETCMHN</sequence>
<protein>
    <submittedName>
        <fullName evidence="1">Parkin coregulated</fullName>
    </submittedName>
</protein>
<gene>
    <name evidence="1" type="primary">PACRG</name>
</gene>
<name>A0A8C7F2C8_ONCKI</name>
<reference evidence="1" key="1">
    <citation type="submission" date="2025-08" db="UniProtKB">
        <authorList>
            <consortium name="Ensembl"/>
        </authorList>
    </citation>
    <scope>IDENTIFICATION</scope>
</reference>
<accession>A0A8C7F2C8</accession>
<reference evidence="1" key="2">
    <citation type="submission" date="2025-09" db="UniProtKB">
        <authorList>
            <consortium name="Ensembl"/>
        </authorList>
    </citation>
    <scope>IDENTIFICATION</scope>
</reference>